<keyword evidence="1" id="KW-0436">Ligase</keyword>
<keyword evidence="2" id="KW-1185">Reference proteome</keyword>
<proteinExistence type="predicted"/>
<protein>
    <submittedName>
        <fullName evidence="1">UDP-N-acetylmuramoyl-L-alanyl-D-glutamate--2, 6-diaminopimelate ligase</fullName>
        <ecNumber evidence="1">6.3.2.13</ecNumber>
    </submittedName>
</protein>
<reference evidence="2" key="1">
    <citation type="journal article" date="2025" name="Aquaculture">
        <title>Assessment of the bioflocculant production and safety properties of Metabacillus hrfriensis sp. nov. based on phenotypic and whole-genome sequencing analysis.</title>
        <authorList>
            <person name="Zhang R."/>
            <person name="Zhao Z."/>
            <person name="Luo L."/>
            <person name="Wang S."/>
            <person name="Guo K."/>
            <person name="Xu W."/>
        </authorList>
    </citation>
    <scope>NUCLEOTIDE SEQUENCE [LARGE SCALE GENOMIC DNA]</scope>
    <source>
        <strain evidence="2">CT-WN-B3</strain>
    </source>
</reference>
<dbReference type="EMBL" id="CP126116">
    <property type="protein sequence ID" value="WHZ57343.1"/>
    <property type="molecule type" value="Genomic_DNA"/>
</dbReference>
<dbReference type="Proteomes" id="UP001226091">
    <property type="component" value="Chromosome"/>
</dbReference>
<sequence>MKLQKMLEETGHSAFCSEELESVDIKGIEANSSKTEEGYLFVAITGYQRDGHDYIQDAIDRGAAAVIGEQNLADLTVPYVRVENSRDSLANLAAHFYDFPSAKHIMIGITGTNGKTTTSFMLRHILEYAGYSCALFGTVHNVINGQTYDSKNTTPDSLELQKLLAKSDDDIVIMEVSSHGLAQKRLEGIEYDIGLFTNLAHEHLDYHHTIEEYFEVKQLLFSKLKEGGQAIISTHDEWGEKLTDLLNQRKIKVSTFGKTDKDDLIFDSKSDVHCSDFQVTESGKQLHFQMTIPGLHNIYNASMAYLTGRKIGIESDRLIDAFKSFPGIPGRFEMYSHPNDATAVIDYAHTADAFSYCLKTARDCGAKRIVHVFGFRGDRDESKRDEMMAVSSQMTDCTILTLDDLNGIDQNDMIAELEKYREASGKAADLIIPDRTLAIKKAWDMAKAGDWILVTGKGSEVYKDNYELPSKSDQETFALLIDQNTTIAT</sequence>
<accession>A0ACD4RA32</accession>
<dbReference type="EC" id="6.3.2.13" evidence="1"/>
<evidence type="ECO:0000313" key="1">
    <source>
        <dbReference type="EMBL" id="WHZ57343.1"/>
    </source>
</evidence>
<gene>
    <name evidence="1" type="ORF">QLQ22_22270</name>
</gene>
<organism evidence="1 2">
    <name type="scientific">Metabacillus hrfriensis</name>
    <dbReference type="NCBI Taxonomy" id="3048891"/>
    <lineage>
        <taxon>Bacteria</taxon>
        <taxon>Bacillati</taxon>
        <taxon>Bacillota</taxon>
        <taxon>Bacilli</taxon>
        <taxon>Bacillales</taxon>
        <taxon>Bacillaceae</taxon>
        <taxon>Metabacillus</taxon>
    </lineage>
</organism>
<evidence type="ECO:0000313" key="2">
    <source>
        <dbReference type="Proteomes" id="UP001226091"/>
    </source>
</evidence>
<name>A0ACD4RA32_9BACI</name>